<sequence length="470" mass="53132">MGDWLLQNGSIKKNWILVDRMSSEQTLNSSFNDSSLNSEPLAYHSSPFRLDRDPVKRISTIYKLNDRIQRRINAGYMPYSGSSRVWPLPPTVIEENDLTLSPSFSVSSKKQLTEIQNDSEQSSRSSTFSYNNKEAIEFTDCPEEVIQKAEEDFSTSAKFLDRQRISDEKQPGHGFVNEHQNYCEVNSCTGDQLFFDSNQSWTDSLMAVNEPGNFDLRKKSDHRRDEIRKRPTLLKRNSDFYKKCDVCFCNPTYSLYNSCPACHSTGANGLRSQRLKDERCDTSAIGFSSSRANNILNPATTSNNHGTDKLLKRHSTRRLSSQNEILNVEGLYPYKLYGGNTLLSAQAPDGTSPTHYLSDTSLLKTRGLGATTAPVCSERADKSLSQWSLYSPERQYKIRPALSMRATINSGSPLKERAFLDGNYNFDIYTQKRRQKDRSRRRRKILALVLCLIALALVVTAGAVLAATRA</sequence>
<evidence type="ECO:0000313" key="3">
    <source>
        <dbReference type="Proteomes" id="UP000274131"/>
    </source>
</evidence>
<dbReference type="WBParaSite" id="EVEC_0000911301-mRNA-1">
    <property type="protein sequence ID" value="EVEC_0000911301-mRNA-1"/>
    <property type="gene ID" value="EVEC_0000911301"/>
</dbReference>
<feature type="transmembrane region" description="Helical" evidence="1">
    <location>
        <begin position="445"/>
        <end position="467"/>
    </location>
</feature>
<keyword evidence="1" id="KW-0472">Membrane</keyword>
<reference evidence="4" key="1">
    <citation type="submission" date="2017-02" db="UniProtKB">
        <authorList>
            <consortium name="WormBaseParasite"/>
        </authorList>
    </citation>
    <scope>IDENTIFICATION</scope>
</reference>
<keyword evidence="3" id="KW-1185">Reference proteome</keyword>
<reference evidence="2 3" key="2">
    <citation type="submission" date="2018-10" db="EMBL/GenBank/DDBJ databases">
        <authorList>
            <consortium name="Pathogen Informatics"/>
        </authorList>
    </citation>
    <scope>NUCLEOTIDE SEQUENCE [LARGE SCALE GENOMIC DNA]</scope>
</reference>
<organism evidence="4">
    <name type="scientific">Enterobius vermicularis</name>
    <name type="common">Human pinworm</name>
    <dbReference type="NCBI Taxonomy" id="51028"/>
    <lineage>
        <taxon>Eukaryota</taxon>
        <taxon>Metazoa</taxon>
        <taxon>Ecdysozoa</taxon>
        <taxon>Nematoda</taxon>
        <taxon>Chromadorea</taxon>
        <taxon>Rhabditida</taxon>
        <taxon>Spirurina</taxon>
        <taxon>Oxyuridomorpha</taxon>
        <taxon>Oxyuroidea</taxon>
        <taxon>Oxyuridae</taxon>
        <taxon>Enterobius</taxon>
    </lineage>
</organism>
<name>A0A0N4VEJ8_ENTVE</name>
<evidence type="ECO:0000256" key="1">
    <source>
        <dbReference type="SAM" id="Phobius"/>
    </source>
</evidence>
<protein>
    <submittedName>
        <fullName evidence="4">Teneurin-2</fullName>
    </submittedName>
</protein>
<evidence type="ECO:0000313" key="4">
    <source>
        <dbReference type="WBParaSite" id="EVEC_0000911301-mRNA-1"/>
    </source>
</evidence>
<dbReference type="EMBL" id="UXUI01009478">
    <property type="protein sequence ID" value="VDD93803.1"/>
    <property type="molecule type" value="Genomic_DNA"/>
</dbReference>
<keyword evidence="1" id="KW-1133">Transmembrane helix</keyword>
<dbReference type="AlphaFoldDB" id="A0A0N4VEJ8"/>
<gene>
    <name evidence="2" type="ORF">EVEC_LOCUS8554</name>
</gene>
<proteinExistence type="predicted"/>
<accession>A0A0N4VEJ8</accession>
<dbReference type="Proteomes" id="UP000274131">
    <property type="component" value="Unassembled WGS sequence"/>
</dbReference>
<keyword evidence="1" id="KW-0812">Transmembrane</keyword>
<evidence type="ECO:0000313" key="2">
    <source>
        <dbReference type="EMBL" id="VDD93803.1"/>
    </source>
</evidence>